<dbReference type="STRING" id="926566.Terro_1427"/>
<keyword evidence="2" id="KW-1185">Reference proteome</keyword>
<accession>I3ZER8</accession>
<dbReference type="KEGG" id="trs:Terro_1427"/>
<dbReference type="InterPro" id="IPR025350">
    <property type="entry name" value="DUF4254"/>
</dbReference>
<sequence length="217" mass="25174">MPEHPQPHETPLPFTPAILVEEQDGATHRWHSDAGNRQDLDVPADLSPREIAQRLHAANFTLWHLEDEARDPNATDRTIVQCKRFIDRTNQQRNNLVERLDESLLDRLQQNGTAPLHSETPGQIVDRLSILSLKIYHTHEEAERATASAEHRERNRQRLRILTEQRDDLRDALTLLFHNIADGKVRFRLYRQMKMYNDPDLNPVLYAASERSSKTAS</sequence>
<dbReference type="HOGENOM" id="CLU_097532_0_0_0"/>
<protein>
    <recommendedName>
        <fullName evidence="3">DUF4254 domain-containing protein</fullName>
    </recommendedName>
</protein>
<evidence type="ECO:0000313" key="1">
    <source>
        <dbReference type="EMBL" id="AFL87736.1"/>
    </source>
</evidence>
<dbReference type="EMBL" id="CP003379">
    <property type="protein sequence ID" value="AFL87736.1"/>
    <property type="molecule type" value="Genomic_DNA"/>
</dbReference>
<dbReference type="OrthoDB" id="9805817at2"/>
<dbReference type="RefSeq" id="WP_014785305.1">
    <property type="nucleotide sequence ID" value="NC_018014.1"/>
</dbReference>
<name>I3ZER8_TERRK</name>
<organism evidence="1 2">
    <name type="scientific">Terriglobus roseus (strain DSM 18391 / NRRL B-41598 / KBS 63)</name>
    <dbReference type="NCBI Taxonomy" id="926566"/>
    <lineage>
        <taxon>Bacteria</taxon>
        <taxon>Pseudomonadati</taxon>
        <taxon>Acidobacteriota</taxon>
        <taxon>Terriglobia</taxon>
        <taxon>Terriglobales</taxon>
        <taxon>Acidobacteriaceae</taxon>
        <taxon>Terriglobus</taxon>
    </lineage>
</organism>
<reference evidence="1 2" key="1">
    <citation type="submission" date="2012-06" db="EMBL/GenBank/DDBJ databases">
        <title>Complete genome of Terriglobus roseus DSM 18391.</title>
        <authorList>
            <consortium name="US DOE Joint Genome Institute (JGI-PGF)"/>
            <person name="Lucas S."/>
            <person name="Copeland A."/>
            <person name="Lapidus A."/>
            <person name="Glavina del Rio T."/>
            <person name="Dalin E."/>
            <person name="Tice H."/>
            <person name="Bruce D."/>
            <person name="Goodwin L."/>
            <person name="Pitluck S."/>
            <person name="Peters L."/>
            <person name="Mikhailova N."/>
            <person name="Munk A.C.C."/>
            <person name="Kyrpides N."/>
            <person name="Mavromatis K."/>
            <person name="Ivanova N."/>
            <person name="Brettin T."/>
            <person name="Detter J.C."/>
            <person name="Han C."/>
            <person name="Larimer F."/>
            <person name="Land M."/>
            <person name="Hauser L."/>
            <person name="Markowitz V."/>
            <person name="Cheng J.-F."/>
            <person name="Hugenholtz P."/>
            <person name="Woyke T."/>
            <person name="Wu D."/>
            <person name="Brambilla E."/>
            <person name="Klenk H.-P."/>
            <person name="Eisen J.A."/>
        </authorList>
    </citation>
    <scope>NUCLEOTIDE SEQUENCE [LARGE SCALE GENOMIC DNA]</scope>
    <source>
        <strain evidence="2">DSM 18391 / NRRL B-41598 / KBS 63</strain>
    </source>
</reference>
<evidence type="ECO:0008006" key="3">
    <source>
        <dbReference type="Google" id="ProtNLM"/>
    </source>
</evidence>
<gene>
    <name evidence="1" type="ordered locus">Terro_1427</name>
</gene>
<dbReference type="eggNOG" id="COG0463">
    <property type="taxonomic scope" value="Bacteria"/>
</dbReference>
<proteinExistence type="predicted"/>
<dbReference type="Pfam" id="PF14063">
    <property type="entry name" value="DUF4254"/>
    <property type="match status" value="1"/>
</dbReference>
<dbReference type="PATRIC" id="fig|926566.3.peg.1409"/>
<dbReference type="AlphaFoldDB" id="I3ZER8"/>
<evidence type="ECO:0000313" key="2">
    <source>
        <dbReference type="Proteomes" id="UP000006056"/>
    </source>
</evidence>
<dbReference type="Proteomes" id="UP000006056">
    <property type="component" value="Chromosome"/>
</dbReference>